<organism evidence="2">
    <name type="scientific">Lygus hesperus</name>
    <name type="common">Western plant bug</name>
    <dbReference type="NCBI Taxonomy" id="30085"/>
    <lineage>
        <taxon>Eukaryota</taxon>
        <taxon>Metazoa</taxon>
        <taxon>Ecdysozoa</taxon>
        <taxon>Arthropoda</taxon>
        <taxon>Hexapoda</taxon>
        <taxon>Insecta</taxon>
        <taxon>Pterygota</taxon>
        <taxon>Neoptera</taxon>
        <taxon>Paraneoptera</taxon>
        <taxon>Hemiptera</taxon>
        <taxon>Heteroptera</taxon>
        <taxon>Panheteroptera</taxon>
        <taxon>Cimicomorpha</taxon>
        <taxon>Miridae</taxon>
        <taxon>Mirini</taxon>
        <taxon>Lygus</taxon>
    </lineage>
</organism>
<protein>
    <recommendedName>
        <fullName evidence="3">Secreted protein</fullName>
    </recommendedName>
</protein>
<feature type="signal peptide" evidence="1">
    <location>
        <begin position="1"/>
        <end position="28"/>
    </location>
</feature>
<dbReference type="EMBL" id="GDHC01012687">
    <property type="protein sequence ID" value="JAQ05942.1"/>
    <property type="molecule type" value="Transcribed_RNA"/>
</dbReference>
<evidence type="ECO:0000256" key="1">
    <source>
        <dbReference type="SAM" id="SignalP"/>
    </source>
</evidence>
<feature type="chain" id="PRO_5007527162" description="Secreted protein" evidence="1">
    <location>
        <begin position="29"/>
        <end position="103"/>
    </location>
</feature>
<evidence type="ECO:0000313" key="2">
    <source>
        <dbReference type="EMBL" id="JAQ05942.1"/>
    </source>
</evidence>
<accession>A0A146LG41</accession>
<feature type="non-terminal residue" evidence="2">
    <location>
        <position position="103"/>
    </location>
</feature>
<reference evidence="2" key="1">
    <citation type="journal article" date="2016" name="Gigascience">
        <title>De novo construction of an expanded transcriptome assembly for the western tarnished plant bug, Lygus hesperus.</title>
        <authorList>
            <person name="Tassone E.E."/>
            <person name="Geib S.M."/>
            <person name="Hall B."/>
            <person name="Fabrick J.A."/>
            <person name="Brent C.S."/>
            <person name="Hull J.J."/>
        </authorList>
    </citation>
    <scope>NUCLEOTIDE SEQUENCE</scope>
</reference>
<sequence>MACAGWLPSRSLLLHTEIDCCFLTVVLTAPSPLISSPNTGDPCAQEQCHAQALAIGLWSTFRVVVDCNVQLLPSGLCICCVSPEVLLVEVPSQFCWPSPSRPR</sequence>
<name>A0A146LG41_LYGHE</name>
<gene>
    <name evidence="2" type="ORF">g.36938</name>
</gene>
<proteinExistence type="predicted"/>
<dbReference type="AlphaFoldDB" id="A0A146LG41"/>
<keyword evidence="1" id="KW-0732">Signal</keyword>
<evidence type="ECO:0008006" key="3">
    <source>
        <dbReference type="Google" id="ProtNLM"/>
    </source>
</evidence>